<keyword evidence="1" id="KW-0472">Membrane</keyword>
<evidence type="ECO:0000256" key="1">
    <source>
        <dbReference type="SAM" id="Phobius"/>
    </source>
</evidence>
<organism evidence="2 3">
    <name type="scientific">Kiloniella litopenaei</name>
    <dbReference type="NCBI Taxonomy" id="1549748"/>
    <lineage>
        <taxon>Bacteria</taxon>
        <taxon>Pseudomonadati</taxon>
        <taxon>Pseudomonadota</taxon>
        <taxon>Alphaproteobacteria</taxon>
        <taxon>Rhodospirillales</taxon>
        <taxon>Kiloniellaceae</taxon>
        <taxon>Kiloniella</taxon>
    </lineage>
</organism>
<reference evidence="2 3" key="1">
    <citation type="submission" date="2015-03" db="EMBL/GenBank/DDBJ databases">
        <title>Genome sequence of Kiloniella sp. P1-1, isolated from the gut microflora of Pacific white shrimp, Penaeus vannamei.</title>
        <authorList>
            <person name="Shao Z."/>
            <person name="Wang L."/>
            <person name="Li X."/>
        </authorList>
    </citation>
    <scope>NUCLEOTIDE SEQUENCE [LARGE SCALE GENOMIC DNA]</scope>
    <source>
        <strain evidence="2 3">P1-1</strain>
    </source>
</reference>
<sequence>MLKDDLTEFVQAAIRGDEEILWFSQPRFSHVWQQEYRSPITKFFLYSSIFVALLNVLTVIFFSFSAVLSIVMVGIFGGLILRLYWIYYLGQRLVYVLTTNRLAFFLESAKPIEYKSYPLKVIGMPEIFKGSDGYDDVNLPGIQDRLLGVVDSEAVKDLIVHNQQ</sequence>
<dbReference type="EMBL" id="LANI01000002">
    <property type="protein sequence ID" value="KKJ78372.1"/>
    <property type="molecule type" value="Genomic_DNA"/>
</dbReference>
<feature type="transmembrane region" description="Helical" evidence="1">
    <location>
        <begin position="43"/>
        <end position="64"/>
    </location>
</feature>
<dbReference type="RefSeq" id="WP_046502907.1">
    <property type="nucleotide sequence ID" value="NZ_LANI01000002.1"/>
</dbReference>
<proteinExistence type="predicted"/>
<feature type="transmembrane region" description="Helical" evidence="1">
    <location>
        <begin position="70"/>
        <end position="89"/>
    </location>
</feature>
<dbReference type="Proteomes" id="UP000034491">
    <property type="component" value="Unassembled WGS sequence"/>
</dbReference>
<dbReference type="OrthoDB" id="8479204at2"/>
<dbReference type="AlphaFoldDB" id="A0A0M2R957"/>
<accession>A0A0M2R957</accession>
<protein>
    <recommendedName>
        <fullName evidence="4">YokE-like PH domain-containing protein</fullName>
    </recommendedName>
</protein>
<keyword evidence="1" id="KW-1133">Transmembrane helix</keyword>
<evidence type="ECO:0000313" key="3">
    <source>
        <dbReference type="Proteomes" id="UP000034491"/>
    </source>
</evidence>
<evidence type="ECO:0008006" key="4">
    <source>
        <dbReference type="Google" id="ProtNLM"/>
    </source>
</evidence>
<gene>
    <name evidence="2" type="ORF">WH95_03515</name>
</gene>
<keyword evidence="3" id="KW-1185">Reference proteome</keyword>
<name>A0A0M2R957_9PROT</name>
<evidence type="ECO:0000313" key="2">
    <source>
        <dbReference type="EMBL" id="KKJ78372.1"/>
    </source>
</evidence>
<comment type="caution">
    <text evidence="2">The sequence shown here is derived from an EMBL/GenBank/DDBJ whole genome shotgun (WGS) entry which is preliminary data.</text>
</comment>
<keyword evidence="1" id="KW-0812">Transmembrane</keyword>